<comment type="caution">
    <text evidence="7">The sequence shown here is derived from an EMBL/GenBank/DDBJ whole genome shotgun (WGS) entry which is preliminary data.</text>
</comment>
<dbReference type="GO" id="GO:0008081">
    <property type="term" value="F:phosphoric diester hydrolase activity"/>
    <property type="evidence" value="ECO:0007669"/>
    <property type="project" value="InterPro"/>
</dbReference>
<dbReference type="SUPFAM" id="SSF140996">
    <property type="entry name" value="Hermes dimerisation domain"/>
    <property type="match status" value="1"/>
</dbReference>
<evidence type="ECO:0000313" key="9">
    <source>
        <dbReference type="Proteomes" id="UP000663829"/>
    </source>
</evidence>
<feature type="non-terminal residue" evidence="7">
    <location>
        <position position="1"/>
    </location>
</feature>
<dbReference type="InterPro" id="IPR008906">
    <property type="entry name" value="HATC_C_dom"/>
</dbReference>
<protein>
    <recommendedName>
        <fullName evidence="6">HAT C-terminal dimerisation domain-containing protein</fullName>
    </recommendedName>
</protein>
<evidence type="ECO:0000256" key="2">
    <source>
        <dbReference type="ARBA" id="ARBA00022723"/>
    </source>
</evidence>
<evidence type="ECO:0000256" key="3">
    <source>
        <dbReference type="ARBA" id="ARBA00022771"/>
    </source>
</evidence>
<evidence type="ECO:0000256" key="1">
    <source>
        <dbReference type="ARBA" id="ARBA00004123"/>
    </source>
</evidence>
<dbReference type="GO" id="GO:0008270">
    <property type="term" value="F:zinc ion binding"/>
    <property type="evidence" value="ECO:0007669"/>
    <property type="project" value="UniProtKB-KW"/>
</dbReference>
<comment type="subcellular location">
    <subcellularLocation>
        <location evidence="1">Nucleus</location>
    </subcellularLocation>
</comment>
<dbReference type="GO" id="GO:0006629">
    <property type="term" value="P:lipid metabolic process"/>
    <property type="evidence" value="ECO:0007669"/>
    <property type="project" value="InterPro"/>
</dbReference>
<keyword evidence="4" id="KW-0862">Zinc</keyword>
<keyword evidence="9" id="KW-1185">Reference proteome</keyword>
<keyword evidence="2" id="KW-0479">Metal-binding</keyword>
<dbReference type="Gene3D" id="1.10.10.1070">
    <property type="entry name" value="Zinc finger, BED domain-containing"/>
    <property type="match status" value="1"/>
</dbReference>
<dbReference type="EMBL" id="CAJNOQ010017886">
    <property type="protein sequence ID" value="CAF1411173.1"/>
    <property type="molecule type" value="Genomic_DNA"/>
</dbReference>
<dbReference type="InterPro" id="IPR017946">
    <property type="entry name" value="PLC-like_Pdiesterase_TIM-brl"/>
</dbReference>
<dbReference type="InterPro" id="IPR012337">
    <property type="entry name" value="RNaseH-like_sf"/>
</dbReference>
<dbReference type="GO" id="GO:0005634">
    <property type="term" value="C:nucleus"/>
    <property type="evidence" value="ECO:0007669"/>
    <property type="project" value="UniProtKB-SubCell"/>
</dbReference>
<dbReference type="Proteomes" id="UP000663829">
    <property type="component" value="Unassembled WGS sequence"/>
</dbReference>
<evidence type="ECO:0000313" key="8">
    <source>
        <dbReference type="EMBL" id="CAF4299671.1"/>
    </source>
</evidence>
<feature type="non-terminal residue" evidence="7">
    <location>
        <position position="622"/>
    </location>
</feature>
<dbReference type="Pfam" id="PF16670">
    <property type="entry name" value="PI-PLC-C1"/>
    <property type="match status" value="1"/>
</dbReference>
<dbReference type="InterPro" id="IPR052035">
    <property type="entry name" value="ZnF_BED_domain_contain"/>
</dbReference>
<dbReference type="PANTHER" id="PTHR46481:SF10">
    <property type="entry name" value="ZINC FINGER BED DOMAIN-CONTAINING PROTEIN 39"/>
    <property type="match status" value="1"/>
</dbReference>
<dbReference type="AlphaFoldDB" id="A0A815LTQ3"/>
<dbReference type="Gene3D" id="3.20.20.190">
    <property type="entry name" value="Phosphatidylinositol (PI) phosphodiesterase"/>
    <property type="match status" value="1"/>
</dbReference>
<gene>
    <name evidence="7" type="ORF">GPM918_LOCUS33500</name>
    <name evidence="8" type="ORF">SRO942_LOCUS34185</name>
</gene>
<evidence type="ECO:0000313" key="7">
    <source>
        <dbReference type="EMBL" id="CAF1411173.1"/>
    </source>
</evidence>
<reference evidence="7" key="1">
    <citation type="submission" date="2021-02" db="EMBL/GenBank/DDBJ databases">
        <authorList>
            <person name="Nowell W R."/>
        </authorList>
    </citation>
    <scope>NUCLEOTIDE SEQUENCE</scope>
</reference>
<dbReference type="Pfam" id="PF05699">
    <property type="entry name" value="Dimer_Tnp_hAT"/>
    <property type="match status" value="1"/>
</dbReference>
<name>A0A815LTQ3_9BILA</name>
<keyword evidence="5" id="KW-0539">Nucleus</keyword>
<proteinExistence type="predicted"/>
<dbReference type="InterPro" id="IPR032075">
    <property type="entry name" value="PI-PLC-C1"/>
</dbReference>
<sequence length="622" mass="70804">KTGSNSHKLHVETCKGGGVIPKITTHFKNDITANISMDLRRSVTEACAKFCSYDMRPFDIVNGQGFQILCQALLDAGHSQRKRLEFTEMLKVDLKNAELFGITYNGANLVKAFIGEAHLRCFCHGINLTVHQAIESVPEIHQLQNECRTLVTHFKRCELQHLLDTTLQHDFEDIMLNRNEEHFLDNINHTLAKDVADLLSTFKIGSEPLSADDTPTLHLSLTQSERNAVVASVRKMIKTLGIDQEALFASTTATTPTHKKNPNKRAKRDKLNVDEILREFGSKDASSTDDEDDEPYDEINEYIKTKFIYPKGRNILTWWKDRSIIYKELSCLALSLLAVPASSATAERIFSGTGRILEPRRQLLSPESVDSLIKLYICIVLPRLRFQLVLTTNCAYTSVLSSQLNGMIRQLELDIHILSDKDDRRFTVYHLQLVDDHTTCFCLQDCLIQILNWHQQHIHHFPVFLFIEIKSMIHEDVRTGLTGVKCRDLELIKDELLNIFSDINHFILPDQIQQHFSSLTEALNQQHFDESKGDFNYYGYGWLPLTSCLGKIIPVYLDDAHNRADQLSCLTSSPDASHRFFFIAQSNIEQSYSAVVVVKDSISMENERLINASLAKGKIVRV</sequence>
<evidence type="ECO:0000256" key="4">
    <source>
        <dbReference type="ARBA" id="ARBA00022833"/>
    </source>
</evidence>
<accession>A0A815LTQ3</accession>
<dbReference type="SUPFAM" id="SSF53098">
    <property type="entry name" value="Ribonuclease H-like"/>
    <property type="match status" value="1"/>
</dbReference>
<feature type="domain" description="HAT C-terminal dimerisation" evidence="6">
    <location>
        <begin position="298"/>
        <end position="373"/>
    </location>
</feature>
<dbReference type="OrthoDB" id="10047691at2759"/>
<dbReference type="EMBL" id="CAJOBC010083310">
    <property type="protein sequence ID" value="CAF4299671.1"/>
    <property type="molecule type" value="Genomic_DNA"/>
</dbReference>
<evidence type="ECO:0000256" key="5">
    <source>
        <dbReference type="ARBA" id="ARBA00023242"/>
    </source>
</evidence>
<organism evidence="7 9">
    <name type="scientific">Didymodactylos carnosus</name>
    <dbReference type="NCBI Taxonomy" id="1234261"/>
    <lineage>
        <taxon>Eukaryota</taxon>
        <taxon>Metazoa</taxon>
        <taxon>Spiralia</taxon>
        <taxon>Gnathifera</taxon>
        <taxon>Rotifera</taxon>
        <taxon>Eurotatoria</taxon>
        <taxon>Bdelloidea</taxon>
        <taxon>Philodinida</taxon>
        <taxon>Philodinidae</taxon>
        <taxon>Didymodactylos</taxon>
    </lineage>
</organism>
<dbReference type="Proteomes" id="UP000681722">
    <property type="component" value="Unassembled WGS sequence"/>
</dbReference>
<evidence type="ECO:0000259" key="6">
    <source>
        <dbReference type="Pfam" id="PF05699"/>
    </source>
</evidence>
<keyword evidence="3" id="KW-0863">Zinc-finger</keyword>
<dbReference type="PANTHER" id="PTHR46481">
    <property type="entry name" value="ZINC FINGER BED DOMAIN-CONTAINING PROTEIN 4"/>
    <property type="match status" value="1"/>
</dbReference>
<dbReference type="GO" id="GO:0046983">
    <property type="term" value="F:protein dimerization activity"/>
    <property type="evidence" value="ECO:0007669"/>
    <property type="project" value="InterPro"/>
</dbReference>